<protein>
    <recommendedName>
        <fullName evidence="4">CUB domain-containing protein</fullName>
    </recommendedName>
</protein>
<feature type="chain" id="PRO_5008905268" description="CUB domain-containing protein" evidence="1">
    <location>
        <begin position="19"/>
        <end position="265"/>
    </location>
</feature>
<feature type="signal peptide" evidence="1">
    <location>
        <begin position="1"/>
        <end position="18"/>
    </location>
</feature>
<evidence type="ECO:0000313" key="2">
    <source>
        <dbReference type="EMBL" id="ODN02017.1"/>
    </source>
</evidence>
<dbReference type="AlphaFoldDB" id="A0A1D2N9V4"/>
<dbReference type="EMBL" id="LJIJ01000129">
    <property type="protein sequence ID" value="ODN02017.1"/>
    <property type="molecule type" value="Genomic_DNA"/>
</dbReference>
<evidence type="ECO:0000256" key="1">
    <source>
        <dbReference type="SAM" id="SignalP"/>
    </source>
</evidence>
<keyword evidence="3" id="KW-1185">Reference proteome</keyword>
<dbReference type="InterPro" id="IPR035914">
    <property type="entry name" value="Sperma_CUB_dom_sf"/>
</dbReference>
<dbReference type="Proteomes" id="UP000094527">
    <property type="component" value="Unassembled WGS sequence"/>
</dbReference>
<name>A0A1D2N9V4_ORCCI</name>
<dbReference type="Gene3D" id="2.60.120.290">
    <property type="entry name" value="Spermadhesin, CUB domain"/>
    <property type="match status" value="1"/>
</dbReference>
<dbReference type="SUPFAM" id="SSF49854">
    <property type="entry name" value="Spermadhesin, CUB domain"/>
    <property type="match status" value="1"/>
</dbReference>
<sequence length="265" mass="29686">MKINCVTLLSTFLGVSLAQETATECGQTINSNQGAIEYKWHEPYEANELCVFIIRTQNVTGITITLFDHGISDSDPEAITILGFNETGLVVSTHVGPPEWFPTRSIDATHAVVIFKTNTSLGTGFRMTYIADRFPSETLLADDRVFNNATHNELTLPLETNYIRQPHTNILVMTDEAKLITDPDTALKLTVWENLYGCGDYLMIYKFDETNEASFVARLCGGNSNGDVFQTKGIFIVLFYKLTTGIKMAELNWEKVLTNETTFHF</sequence>
<comment type="caution">
    <text evidence="2">The sequence shown here is derived from an EMBL/GenBank/DDBJ whole genome shotgun (WGS) entry which is preliminary data.</text>
</comment>
<organism evidence="2 3">
    <name type="scientific">Orchesella cincta</name>
    <name type="common">Springtail</name>
    <name type="synonym">Podura cincta</name>
    <dbReference type="NCBI Taxonomy" id="48709"/>
    <lineage>
        <taxon>Eukaryota</taxon>
        <taxon>Metazoa</taxon>
        <taxon>Ecdysozoa</taxon>
        <taxon>Arthropoda</taxon>
        <taxon>Hexapoda</taxon>
        <taxon>Collembola</taxon>
        <taxon>Entomobryomorpha</taxon>
        <taxon>Entomobryoidea</taxon>
        <taxon>Orchesellidae</taxon>
        <taxon>Orchesellinae</taxon>
        <taxon>Orchesella</taxon>
    </lineage>
</organism>
<proteinExistence type="predicted"/>
<accession>A0A1D2N9V4</accession>
<reference evidence="2 3" key="1">
    <citation type="journal article" date="2016" name="Genome Biol. Evol.">
        <title>Gene Family Evolution Reflects Adaptation to Soil Environmental Stressors in the Genome of the Collembolan Orchesella cincta.</title>
        <authorList>
            <person name="Faddeeva-Vakhrusheva A."/>
            <person name="Derks M.F."/>
            <person name="Anvar S.Y."/>
            <person name="Agamennone V."/>
            <person name="Suring W."/>
            <person name="Smit S."/>
            <person name="van Straalen N.M."/>
            <person name="Roelofs D."/>
        </authorList>
    </citation>
    <scope>NUCLEOTIDE SEQUENCE [LARGE SCALE GENOMIC DNA]</scope>
    <source>
        <tissue evidence="2">Mixed pool</tissue>
    </source>
</reference>
<evidence type="ECO:0000313" key="3">
    <source>
        <dbReference type="Proteomes" id="UP000094527"/>
    </source>
</evidence>
<keyword evidence="1" id="KW-0732">Signal</keyword>
<evidence type="ECO:0008006" key="4">
    <source>
        <dbReference type="Google" id="ProtNLM"/>
    </source>
</evidence>
<gene>
    <name evidence="2" type="ORF">Ocin01_04675</name>
</gene>